<evidence type="ECO:0000256" key="10">
    <source>
        <dbReference type="SAM" id="MobiDB-lite"/>
    </source>
</evidence>
<feature type="compositionally biased region" description="Basic and acidic residues" evidence="10">
    <location>
        <begin position="375"/>
        <end position="386"/>
    </location>
</feature>
<accession>A0A3G6JCT4</accession>
<dbReference type="Pfam" id="PF00069">
    <property type="entry name" value="Pkinase"/>
    <property type="match status" value="1"/>
</dbReference>
<dbReference type="Proteomes" id="UP000269019">
    <property type="component" value="Chromosome"/>
</dbReference>
<feature type="region of interest" description="Disordered" evidence="10">
    <location>
        <begin position="372"/>
        <end position="425"/>
    </location>
</feature>
<feature type="compositionally biased region" description="Polar residues" evidence="10">
    <location>
        <begin position="809"/>
        <end position="820"/>
    </location>
</feature>
<name>A0A3G6JCT4_9CORY</name>
<feature type="compositionally biased region" description="Low complexity" evidence="10">
    <location>
        <begin position="405"/>
        <end position="425"/>
    </location>
</feature>
<dbReference type="OrthoDB" id="9762169at2"/>
<dbReference type="CDD" id="cd14014">
    <property type="entry name" value="STKc_PknB_like"/>
    <property type="match status" value="1"/>
</dbReference>
<dbReference type="SUPFAM" id="SSF56112">
    <property type="entry name" value="Protein kinase-like (PK-like)"/>
    <property type="match status" value="1"/>
</dbReference>
<dbReference type="AlphaFoldDB" id="A0A3G6JCT4"/>
<comment type="catalytic activity">
    <reaction evidence="8">
        <text>L-threonyl-[protein] + ATP = O-phospho-L-threonyl-[protein] + ADP + H(+)</text>
        <dbReference type="Rhea" id="RHEA:46608"/>
        <dbReference type="Rhea" id="RHEA-COMP:11060"/>
        <dbReference type="Rhea" id="RHEA-COMP:11605"/>
        <dbReference type="ChEBI" id="CHEBI:15378"/>
        <dbReference type="ChEBI" id="CHEBI:30013"/>
        <dbReference type="ChEBI" id="CHEBI:30616"/>
        <dbReference type="ChEBI" id="CHEBI:61977"/>
        <dbReference type="ChEBI" id="CHEBI:456216"/>
        <dbReference type="EC" id="2.7.11.1"/>
    </reaction>
</comment>
<dbReference type="PROSITE" id="PS51178">
    <property type="entry name" value="PASTA"/>
    <property type="match status" value="4"/>
</dbReference>
<reference evidence="14 15" key="1">
    <citation type="submission" date="2018-11" db="EMBL/GenBank/DDBJ databases">
        <authorList>
            <person name="Kleinhagauer T."/>
            <person name="Glaeser S.P."/>
            <person name="Spergser J."/>
            <person name="Ruckert C."/>
            <person name="Kaempfer P."/>
            <person name="Busse H.-J."/>
        </authorList>
    </citation>
    <scope>NUCLEOTIDE SEQUENCE [LARGE SCALE GENOMIC DNA]</scope>
    <source>
        <strain evidence="14 15">200CH</strain>
    </source>
</reference>
<dbReference type="Gene3D" id="3.30.200.20">
    <property type="entry name" value="Phosphorylase Kinase, domain 1"/>
    <property type="match status" value="1"/>
</dbReference>
<dbReference type="SMART" id="SM00740">
    <property type="entry name" value="PASTA"/>
    <property type="match status" value="4"/>
</dbReference>
<dbReference type="InterPro" id="IPR005543">
    <property type="entry name" value="PASTA_dom"/>
</dbReference>
<keyword evidence="4" id="KW-0677">Repeat</keyword>
<dbReference type="Gene3D" id="3.30.10.20">
    <property type="match status" value="5"/>
</dbReference>
<keyword evidence="11" id="KW-0812">Transmembrane</keyword>
<evidence type="ECO:0000256" key="9">
    <source>
        <dbReference type="ARBA" id="ARBA00048679"/>
    </source>
</evidence>
<keyword evidence="6 14" id="KW-0418">Kinase</keyword>
<feature type="domain" description="Protein kinase" evidence="12">
    <location>
        <begin position="14"/>
        <end position="281"/>
    </location>
</feature>
<evidence type="ECO:0000256" key="7">
    <source>
        <dbReference type="ARBA" id="ARBA00022840"/>
    </source>
</evidence>
<comment type="catalytic activity">
    <reaction evidence="9">
        <text>L-seryl-[protein] + ATP = O-phospho-L-seryl-[protein] + ADP + H(+)</text>
        <dbReference type="Rhea" id="RHEA:17989"/>
        <dbReference type="Rhea" id="RHEA-COMP:9863"/>
        <dbReference type="Rhea" id="RHEA-COMP:11604"/>
        <dbReference type="ChEBI" id="CHEBI:15378"/>
        <dbReference type="ChEBI" id="CHEBI:29999"/>
        <dbReference type="ChEBI" id="CHEBI:30616"/>
        <dbReference type="ChEBI" id="CHEBI:83421"/>
        <dbReference type="ChEBI" id="CHEBI:456216"/>
        <dbReference type="EC" id="2.7.11.1"/>
    </reaction>
</comment>
<evidence type="ECO:0000313" key="14">
    <source>
        <dbReference type="EMBL" id="AZA13964.1"/>
    </source>
</evidence>
<dbReference type="RefSeq" id="WP_123928756.1">
    <property type="nucleotide sequence ID" value="NZ_CP033896.1"/>
</dbReference>
<dbReference type="SMART" id="SM00220">
    <property type="entry name" value="S_TKc"/>
    <property type="match status" value="1"/>
</dbReference>
<keyword evidence="5" id="KW-0547">Nucleotide-binding</keyword>
<feature type="compositionally biased region" description="Low complexity" evidence="10">
    <location>
        <begin position="313"/>
        <end position="332"/>
    </location>
</feature>
<evidence type="ECO:0000256" key="2">
    <source>
        <dbReference type="ARBA" id="ARBA00022527"/>
    </source>
</evidence>
<feature type="domain" description="PASTA" evidence="13">
    <location>
        <begin position="772"/>
        <end position="828"/>
    </location>
</feature>
<dbReference type="KEGG" id="ccho:CCHOA_07860"/>
<keyword evidence="3 14" id="KW-0808">Transferase</keyword>
<evidence type="ECO:0000256" key="8">
    <source>
        <dbReference type="ARBA" id="ARBA00047899"/>
    </source>
</evidence>
<evidence type="ECO:0000259" key="13">
    <source>
        <dbReference type="PROSITE" id="PS51178"/>
    </source>
</evidence>
<dbReference type="PROSITE" id="PS50011">
    <property type="entry name" value="PROTEIN_KINASE_DOM"/>
    <property type="match status" value="1"/>
</dbReference>
<feature type="region of interest" description="Disordered" evidence="10">
    <location>
        <begin position="808"/>
        <end position="828"/>
    </location>
</feature>
<feature type="domain" description="PASTA" evidence="13">
    <location>
        <begin position="705"/>
        <end position="771"/>
    </location>
</feature>
<feature type="region of interest" description="Disordered" evidence="10">
    <location>
        <begin position="312"/>
        <end position="332"/>
    </location>
</feature>
<dbReference type="PANTHER" id="PTHR43289">
    <property type="entry name" value="MITOGEN-ACTIVATED PROTEIN KINASE KINASE KINASE 20-RELATED"/>
    <property type="match status" value="1"/>
</dbReference>
<dbReference type="Gene3D" id="1.10.510.10">
    <property type="entry name" value="Transferase(Phosphotransferase) domain 1"/>
    <property type="match status" value="1"/>
</dbReference>
<feature type="region of interest" description="Disordered" evidence="10">
    <location>
        <begin position="733"/>
        <end position="756"/>
    </location>
</feature>
<dbReference type="EC" id="2.7.11.1" evidence="1"/>
<dbReference type="GO" id="GO:0106310">
    <property type="term" value="F:protein serine kinase activity"/>
    <property type="evidence" value="ECO:0007669"/>
    <property type="project" value="RHEA"/>
</dbReference>
<dbReference type="CDD" id="cd06577">
    <property type="entry name" value="PASTA_pknB"/>
    <property type="match status" value="5"/>
</dbReference>
<dbReference type="PANTHER" id="PTHR43289:SF6">
    <property type="entry name" value="SERINE_THREONINE-PROTEIN KINASE NEKL-3"/>
    <property type="match status" value="1"/>
</dbReference>
<dbReference type="InterPro" id="IPR011009">
    <property type="entry name" value="Kinase-like_dom_sf"/>
</dbReference>
<feature type="domain" description="PASTA" evidence="13">
    <location>
        <begin position="638"/>
        <end position="704"/>
    </location>
</feature>
<evidence type="ECO:0000256" key="4">
    <source>
        <dbReference type="ARBA" id="ARBA00022737"/>
    </source>
</evidence>
<keyword evidence="2" id="KW-0723">Serine/threonine-protein kinase</keyword>
<dbReference type="EMBL" id="CP033896">
    <property type="protein sequence ID" value="AZA13964.1"/>
    <property type="molecule type" value="Genomic_DNA"/>
</dbReference>
<evidence type="ECO:0000259" key="12">
    <source>
        <dbReference type="PROSITE" id="PS50011"/>
    </source>
</evidence>
<dbReference type="GO" id="GO:0004674">
    <property type="term" value="F:protein serine/threonine kinase activity"/>
    <property type="evidence" value="ECO:0007669"/>
    <property type="project" value="UniProtKB-KW"/>
</dbReference>
<organism evidence="14 15">
    <name type="scientific">Corynebacterium choanae</name>
    <dbReference type="NCBI Taxonomy" id="1862358"/>
    <lineage>
        <taxon>Bacteria</taxon>
        <taxon>Bacillati</taxon>
        <taxon>Actinomycetota</taxon>
        <taxon>Actinomycetes</taxon>
        <taxon>Mycobacteriales</taxon>
        <taxon>Corynebacteriaceae</taxon>
        <taxon>Corynebacterium</taxon>
    </lineage>
</organism>
<evidence type="ECO:0000256" key="3">
    <source>
        <dbReference type="ARBA" id="ARBA00022679"/>
    </source>
</evidence>
<keyword evidence="7" id="KW-0067">ATP-binding</keyword>
<dbReference type="InterPro" id="IPR008271">
    <property type="entry name" value="Ser/Thr_kinase_AS"/>
</dbReference>
<evidence type="ECO:0000256" key="1">
    <source>
        <dbReference type="ARBA" id="ARBA00012513"/>
    </source>
</evidence>
<feature type="domain" description="PASTA" evidence="13">
    <location>
        <begin position="504"/>
        <end position="570"/>
    </location>
</feature>
<evidence type="ECO:0000256" key="6">
    <source>
        <dbReference type="ARBA" id="ARBA00022777"/>
    </source>
</evidence>
<dbReference type="InterPro" id="IPR000719">
    <property type="entry name" value="Prot_kinase_dom"/>
</dbReference>
<dbReference type="GO" id="GO:0005524">
    <property type="term" value="F:ATP binding"/>
    <property type="evidence" value="ECO:0007669"/>
    <property type="project" value="UniProtKB-KW"/>
</dbReference>
<keyword evidence="15" id="KW-1185">Reference proteome</keyword>
<proteinExistence type="predicted"/>
<sequence>MSQLARGDVLEDRYIVDAPIARGGMSTVYRCVDQRLGRTVAAKVLLDSLTSDPVVTGRFKREARAMAQLNHPNLVNVYDTGSSGEHVFLIMELIDGGTLRELLQERGPMPPHAAIAVLRHVLTGLSAAHTNNMVHRDIKPDNILITTDGRVKLADFGLVRAADAVHPSDGKIHGTVKYLSPEQVEDGFIGPRSDCYQAGIVLFEMLTGTTPFQGTSPLSLANDRLTRDVPAPSSVIAGVPEAIDELVASLCARAVEDRPSNAAAALAEVESVAAALHLPAFTPPAPTRAAAALAAQAAVDDPTSVMTTMLPQAATDGGTTDPAAPPTVALPGGNPYGPPAAGLAAAGIGGVSGVGGLSAAAAAGVAGLAADEEDIPGRHRSDDPRRSPVPQVTADEHPTAVIRSQQQPPAEQPPTTHSPTPAAAPITDSTQVLAPATDGAAIRQQHTTNAALLPAADQSPRRESATITPQRQVGNRSTAKLVLWLAVVTVMVLAIAIGAWWFGSGRYGEIPQVVGAEAAAATQQVSEAGFTATEQPVWDNSAPPGSVLGTVPAAGSQLVRGRTVAVLVSQGQPDVPAIPADRSPETYHAALQERSLTWQSGESFFDRTIPAGSIISVEPPVGTVVAAGAPVTIHQSKGPHPITIPMLRGQAEQAAHDQLTEAGLKIVGVRAEYSDAVPAGHIVTTEPGPGEASVEGADITLVVSNAIPMPNLIGQPVIPAEQQLAALGITTTKRLPSTTPGTGDHEVLDTTPRPGELIDPTSGTVMLMISDEVTTPNVVGMTVEDASKLLESLDLQLAGDLHDPAAIISHQQPTPGTTAHSGGRITID</sequence>
<feature type="transmembrane region" description="Helical" evidence="11">
    <location>
        <begin position="481"/>
        <end position="502"/>
    </location>
</feature>
<dbReference type="PROSITE" id="PS00108">
    <property type="entry name" value="PROTEIN_KINASE_ST"/>
    <property type="match status" value="1"/>
</dbReference>
<keyword evidence="11" id="KW-1133">Transmembrane helix</keyword>
<keyword evidence="11" id="KW-0472">Membrane</keyword>
<dbReference type="Pfam" id="PF03793">
    <property type="entry name" value="PASTA"/>
    <property type="match status" value="4"/>
</dbReference>
<evidence type="ECO:0000313" key="15">
    <source>
        <dbReference type="Proteomes" id="UP000269019"/>
    </source>
</evidence>
<gene>
    <name evidence="14" type="primary">pknL</name>
    <name evidence="14" type="ORF">CCHOA_07860</name>
</gene>
<evidence type="ECO:0000256" key="11">
    <source>
        <dbReference type="SAM" id="Phobius"/>
    </source>
</evidence>
<protein>
    <recommendedName>
        <fullName evidence="1">non-specific serine/threonine protein kinase</fullName>
        <ecNumber evidence="1">2.7.11.1</ecNumber>
    </recommendedName>
</protein>
<evidence type="ECO:0000256" key="5">
    <source>
        <dbReference type="ARBA" id="ARBA00022741"/>
    </source>
</evidence>